<dbReference type="SUPFAM" id="SSF51658">
    <property type="entry name" value="Xylose isomerase-like"/>
    <property type="match status" value="1"/>
</dbReference>
<dbReference type="EMBL" id="CP017141">
    <property type="protein sequence ID" value="AOM78275.1"/>
    <property type="molecule type" value="Genomic_DNA"/>
</dbReference>
<dbReference type="Gene3D" id="3.20.20.150">
    <property type="entry name" value="Divalent-metal-dependent TIM barrel enzymes"/>
    <property type="match status" value="1"/>
</dbReference>
<dbReference type="AlphaFoldDB" id="A0A1D7QHX6"/>
<dbReference type="InterPro" id="IPR050312">
    <property type="entry name" value="IolE/XylAMocC-like"/>
</dbReference>
<dbReference type="InterPro" id="IPR036237">
    <property type="entry name" value="Xyl_isomerase-like_sf"/>
</dbReference>
<accession>A0A1D7QHX6</accession>
<dbReference type="PROSITE" id="PS51318">
    <property type="entry name" value="TAT"/>
    <property type="match status" value="1"/>
</dbReference>
<evidence type="ECO:0000259" key="1">
    <source>
        <dbReference type="Pfam" id="PF01261"/>
    </source>
</evidence>
<dbReference type="GO" id="GO:0016853">
    <property type="term" value="F:isomerase activity"/>
    <property type="evidence" value="ECO:0007669"/>
    <property type="project" value="UniProtKB-KW"/>
</dbReference>
<evidence type="ECO:0000313" key="3">
    <source>
        <dbReference type="Proteomes" id="UP000094313"/>
    </source>
</evidence>
<dbReference type="Pfam" id="PF01261">
    <property type="entry name" value="AP_endonuc_2"/>
    <property type="match status" value="1"/>
</dbReference>
<name>A0A1D7QHX6_9SPHI</name>
<dbReference type="InterPro" id="IPR006311">
    <property type="entry name" value="TAT_signal"/>
</dbReference>
<dbReference type="PANTHER" id="PTHR12110:SF53">
    <property type="entry name" value="BLR5974 PROTEIN"/>
    <property type="match status" value="1"/>
</dbReference>
<proteinExistence type="predicted"/>
<protein>
    <submittedName>
        <fullName evidence="2">Xylose isomerase</fullName>
    </submittedName>
</protein>
<dbReference type="Proteomes" id="UP000094313">
    <property type="component" value="Chromosome"/>
</dbReference>
<gene>
    <name evidence="2" type="ORF">BFS30_14500</name>
</gene>
<dbReference type="OrthoDB" id="1114629at2"/>
<dbReference type="KEGG" id="psty:BFS30_14500"/>
<feature type="domain" description="Xylose isomerase-like TIM barrel" evidence="1">
    <location>
        <begin position="83"/>
        <end position="299"/>
    </location>
</feature>
<dbReference type="PANTHER" id="PTHR12110">
    <property type="entry name" value="HYDROXYPYRUVATE ISOMERASE"/>
    <property type="match status" value="1"/>
</dbReference>
<evidence type="ECO:0000313" key="2">
    <source>
        <dbReference type="EMBL" id="AOM78275.1"/>
    </source>
</evidence>
<dbReference type="InterPro" id="IPR013022">
    <property type="entry name" value="Xyl_isomerase-like_TIM-brl"/>
</dbReference>
<keyword evidence="2" id="KW-0413">Isomerase</keyword>
<sequence length="305" mass="34176">MKTTDRRNFIRDLGILSAAAGISSLLPLEGFAAGKKDFFQISLAQWSLHKSLFAGKLSNLDFPLKAKNEFDIHIVEYVSPFFKKKETDQAYLKELKDRTDSEGIQNHLIMIDGEGHLGDLDDKARLIAVENHYKWVDAAKFLGCKTIRVNAAGTGTAEEIKTAAIDGLGKLTEYGKKNKINIIVENHGGYSSDGNWLSSVIKGVNNPYCGTLPDFGNFRISAEKEYDKYQGVKDLMPYAKGVSAKTHNFKEDGEEKDIDYTRMFEIIKEAKWSGIVGIEYEGSVLSEEEGIKKTKELLERVRSKF</sequence>
<keyword evidence="3" id="KW-1185">Reference proteome</keyword>
<reference evidence="2 3" key="1">
    <citation type="submission" date="2016-08" db="EMBL/GenBank/DDBJ databases">
        <authorList>
            <person name="Seilhamer J.J."/>
        </authorList>
    </citation>
    <scope>NUCLEOTIDE SEQUENCE [LARGE SCALE GENOMIC DNA]</scope>
    <source>
        <strain evidence="2 3">DX4</strain>
    </source>
</reference>
<dbReference type="RefSeq" id="WP_069379940.1">
    <property type="nucleotide sequence ID" value="NZ_CP017141.1"/>
</dbReference>
<organism evidence="2 3">
    <name type="scientific">Pedobacter steynii</name>
    <dbReference type="NCBI Taxonomy" id="430522"/>
    <lineage>
        <taxon>Bacteria</taxon>
        <taxon>Pseudomonadati</taxon>
        <taxon>Bacteroidota</taxon>
        <taxon>Sphingobacteriia</taxon>
        <taxon>Sphingobacteriales</taxon>
        <taxon>Sphingobacteriaceae</taxon>
        <taxon>Pedobacter</taxon>
    </lineage>
</organism>